<feature type="domain" description="IPT/TIG" evidence="1">
    <location>
        <begin position="194"/>
        <end position="272"/>
    </location>
</feature>
<dbReference type="InterPro" id="IPR002909">
    <property type="entry name" value="IPT_dom"/>
</dbReference>
<proteinExistence type="predicted"/>
<feature type="domain" description="IPT/TIG" evidence="1">
    <location>
        <begin position="3"/>
        <end position="80"/>
    </location>
</feature>
<dbReference type="SMART" id="SM00429">
    <property type="entry name" value="IPT"/>
    <property type="match status" value="5"/>
</dbReference>
<dbReference type="CDD" id="cd00102">
    <property type="entry name" value="IPT"/>
    <property type="match status" value="3"/>
</dbReference>
<evidence type="ECO:0000313" key="2">
    <source>
        <dbReference type="EMBL" id="MEU2125893.1"/>
    </source>
</evidence>
<evidence type="ECO:0000259" key="1">
    <source>
        <dbReference type="SMART" id="SM00429"/>
    </source>
</evidence>
<dbReference type="SUPFAM" id="SSF81296">
    <property type="entry name" value="E set domains"/>
    <property type="match status" value="5"/>
</dbReference>
<dbReference type="InterPro" id="IPR014756">
    <property type="entry name" value="Ig_E-set"/>
</dbReference>
<feature type="domain" description="IPT/TIG" evidence="1">
    <location>
        <begin position="274"/>
        <end position="354"/>
    </location>
</feature>
<comment type="caution">
    <text evidence="2">The sequence shown here is derived from an EMBL/GenBank/DDBJ whole genome shotgun (WGS) entry which is preliminary data.</text>
</comment>
<dbReference type="PANTHER" id="PTHR22625">
    <property type="entry name" value="PLEXIN"/>
    <property type="match status" value="1"/>
</dbReference>
<keyword evidence="3" id="KW-1185">Reference proteome</keyword>
<dbReference type="RefSeq" id="WP_357807937.1">
    <property type="nucleotide sequence ID" value="NZ_JBEYBM010000020.1"/>
</dbReference>
<feature type="domain" description="IPT/TIG" evidence="1">
    <location>
        <begin position="356"/>
        <end position="435"/>
    </location>
</feature>
<reference evidence="2 3" key="1">
    <citation type="submission" date="2024-06" db="EMBL/GenBank/DDBJ databases">
        <title>The Natural Products Discovery Center: Release of the First 8490 Sequenced Strains for Exploring Actinobacteria Biosynthetic Diversity.</title>
        <authorList>
            <person name="Kalkreuter E."/>
            <person name="Kautsar S.A."/>
            <person name="Yang D."/>
            <person name="Bader C.D."/>
            <person name="Teijaro C.N."/>
            <person name="Fluegel L."/>
            <person name="Davis C.M."/>
            <person name="Simpson J.R."/>
            <person name="Lauterbach L."/>
            <person name="Steele A.D."/>
            <person name="Gui C."/>
            <person name="Meng S."/>
            <person name="Li G."/>
            <person name="Viehrig K."/>
            <person name="Ye F."/>
            <person name="Su P."/>
            <person name="Kiefer A.F."/>
            <person name="Nichols A."/>
            <person name="Cepeda A.J."/>
            <person name="Yan W."/>
            <person name="Fan B."/>
            <person name="Jiang Y."/>
            <person name="Adhikari A."/>
            <person name="Zheng C.-J."/>
            <person name="Schuster L."/>
            <person name="Cowan T.M."/>
            <person name="Smanski M.J."/>
            <person name="Chevrette M.G."/>
            <person name="De Carvalho L.P.S."/>
            <person name="Shen B."/>
        </authorList>
    </citation>
    <scope>NUCLEOTIDE SEQUENCE [LARGE SCALE GENOMIC DNA]</scope>
    <source>
        <strain evidence="2 3">NPDC019434</strain>
    </source>
</reference>
<accession>A0ABV2XJ17</accession>
<evidence type="ECO:0000313" key="3">
    <source>
        <dbReference type="Proteomes" id="UP001550535"/>
    </source>
</evidence>
<dbReference type="InterPro" id="IPR013783">
    <property type="entry name" value="Ig-like_fold"/>
</dbReference>
<dbReference type="Proteomes" id="UP001550535">
    <property type="component" value="Unassembled WGS sequence"/>
</dbReference>
<feature type="domain" description="IPT/TIG" evidence="1">
    <location>
        <begin position="112"/>
        <end position="192"/>
    </location>
</feature>
<dbReference type="InterPro" id="IPR031148">
    <property type="entry name" value="Plexin"/>
</dbReference>
<dbReference type="Gene3D" id="2.60.40.10">
    <property type="entry name" value="Immunoglobulins"/>
    <property type="match status" value="5"/>
</dbReference>
<dbReference type="PANTHER" id="PTHR22625:SF70">
    <property type="entry name" value="PLEXIN A, ISOFORM A"/>
    <property type="match status" value="1"/>
</dbReference>
<gene>
    <name evidence="2" type="ORF">ABZ507_29165</name>
</gene>
<dbReference type="InterPro" id="IPR017868">
    <property type="entry name" value="Filamin/ABP280_repeat-like"/>
</dbReference>
<sequence>MSTITSLAPTSGPITGGTSVTITGTGFADTTSVHFGTTSAAFIIDSPTQITATAPAGTGTVQVTVTGPGGTSNGVSYTYSPCVSTTTVTVTGTLQFAITTTGNCIPCNCAAAPTLNAISPSAGREAGGTTVILTGMNLAGATAVSFGSTPAASFTVDSAGQITGVAPAGTGTVQVTVTTLGGTSNAVFYTYVPAPALTSVSPSSSSAAGGTTVTLTGTNLSTASAVLFGSTAATSFTVDSDTQITAVSPAGTGTVQVTVTTVAGTSNGVSYAYGPALTSIFQFQGPEAGGHLVYLNGTGLTGVTAVTFGSTPATSFTVDSDTEIAVFTPAGTGTVQVTATGPNGTSNGVSYTYVPVPILTSVDPTSGPEAGGNTVVLTGTGLATGASVRFGVVASDFTVDSDTQITATAVPGTGTVDITVITAGGTSNGISYTYV</sequence>
<dbReference type="PROSITE" id="PS50194">
    <property type="entry name" value="FILAMIN_REPEAT"/>
    <property type="match status" value="2"/>
</dbReference>
<name>A0ABV2XJ17_9NOCA</name>
<organism evidence="2 3">
    <name type="scientific">Nocardia niwae</name>
    <dbReference type="NCBI Taxonomy" id="626084"/>
    <lineage>
        <taxon>Bacteria</taxon>
        <taxon>Bacillati</taxon>
        <taxon>Actinomycetota</taxon>
        <taxon>Actinomycetes</taxon>
        <taxon>Mycobacteriales</taxon>
        <taxon>Nocardiaceae</taxon>
        <taxon>Nocardia</taxon>
    </lineage>
</organism>
<dbReference type="Pfam" id="PF01833">
    <property type="entry name" value="TIG"/>
    <property type="match status" value="5"/>
</dbReference>
<dbReference type="EMBL" id="JBEYBR010000104">
    <property type="protein sequence ID" value="MEU2125893.1"/>
    <property type="molecule type" value="Genomic_DNA"/>
</dbReference>
<protein>
    <submittedName>
        <fullName evidence="2">IPT/TIG domain-containing protein</fullName>
    </submittedName>
</protein>